<evidence type="ECO:0000313" key="2">
    <source>
        <dbReference type="EMBL" id="KAF4618708.1"/>
    </source>
</evidence>
<evidence type="ECO:0000256" key="1">
    <source>
        <dbReference type="SAM" id="Phobius"/>
    </source>
</evidence>
<feature type="transmembrane region" description="Helical" evidence="1">
    <location>
        <begin position="81"/>
        <end position="101"/>
    </location>
</feature>
<evidence type="ECO:0000313" key="3">
    <source>
        <dbReference type="Proteomes" id="UP000521872"/>
    </source>
</evidence>
<reference evidence="2 3" key="1">
    <citation type="submission" date="2019-12" db="EMBL/GenBank/DDBJ databases">
        <authorList>
            <person name="Floudas D."/>
            <person name="Bentzer J."/>
            <person name="Ahren D."/>
            <person name="Johansson T."/>
            <person name="Persson P."/>
            <person name="Tunlid A."/>
        </authorList>
    </citation>
    <scope>NUCLEOTIDE SEQUENCE [LARGE SCALE GENOMIC DNA]</scope>
    <source>
        <strain evidence="2 3">CBS 102.39</strain>
    </source>
</reference>
<gene>
    <name evidence="2" type="ORF">D9613_009877</name>
</gene>
<proteinExistence type="predicted"/>
<keyword evidence="1" id="KW-0812">Transmembrane</keyword>
<dbReference type="Proteomes" id="UP000521872">
    <property type="component" value="Unassembled WGS sequence"/>
</dbReference>
<feature type="transmembrane region" description="Helical" evidence="1">
    <location>
        <begin position="152"/>
        <end position="172"/>
    </location>
</feature>
<keyword evidence="1" id="KW-0472">Membrane</keyword>
<feature type="transmembrane region" description="Helical" evidence="1">
    <location>
        <begin position="127"/>
        <end position="146"/>
    </location>
</feature>
<keyword evidence="3" id="KW-1185">Reference proteome</keyword>
<accession>A0A8H4QXN1</accession>
<name>A0A8H4QXN1_9AGAR</name>
<feature type="transmembrane region" description="Helical" evidence="1">
    <location>
        <begin position="30"/>
        <end position="49"/>
    </location>
</feature>
<dbReference type="AlphaFoldDB" id="A0A8H4QXN1"/>
<protein>
    <submittedName>
        <fullName evidence="2">Uncharacterized protein</fullName>
    </submittedName>
</protein>
<keyword evidence="1" id="KW-1133">Transmembrane helix</keyword>
<feature type="transmembrane region" description="Helical" evidence="1">
    <location>
        <begin position="6"/>
        <end position="23"/>
    </location>
</feature>
<organism evidence="2 3">
    <name type="scientific">Agrocybe pediades</name>
    <dbReference type="NCBI Taxonomy" id="84607"/>
    <lineage>
        <taxon>Eukaryota</taxon>
        <taxon>Fungi</taxon>
        <taxon>Dikarya</taxon>
        <taxon>Basidiomycota</taxon>
        <taxon>Agaricomycotina</taxon>
        <taxon>Agaricomycetes</taxon>
        <taxon>Agaricomycetidae</taxon>
        <taxon>Agaricales</taxon>
        <taxon>Agaricineae</taxon>
        <taxon>Strophariaceae</taxon>
        <taxon>Agrocybe</taxon>
    </lineage>
</organism>
<sequence>MATAFLATFLAEAVLVIRLYALYNRSRKILVLMLLCYAASTSFTIWIMAQNMMAGSGSIAVLIPNGVTCTFPSLPPRAYGFWIPFTAFDSVLCAFAIYRGYQGFRSSVNLHGSVGNRLLKVMIRDSIFIFIILTLAYISGTLVWVKLLNADILIPGVFIAALSTVVPTRMILNIRDTASKLSHVGTTPSNCEFIEISVSPST</sequence>
<dbReference type="EMBL" id="JAACJL010000017">
    <property type="protein sequence ID" value="KAF4618708.1"/>
    <property type="molecule type" value="Genomic_DNA"/>
</dbReference>
<comment type="caution">
    <text evidence="2">The sequence shown here is derived from an EMBL/GenBank/DDBJ whole genome shotgun (WGS) entry which is preliminary data.</text>
</comment>